<sequence length="72" mass="8066">MSEGTETDKWLRAMIGVIMFQSAYMAEVVRGGLQAIPKGQYEAAHSLGLSYWKMMFFIILPQALKLMIPGIV</sequence>
<evidence type="ECO:0000313" key="8">
    <source>
        <dbReference type="Proteomes" id="UP000571701"/>
    </source>
</evidence>
<dbReference type="InterPro" id="IPR000515">
    <property type="entry name" value="MetI-like"/>
</dbReference>
<dbReference type="CDD" id="cd06261">
    <property type="entry name" value="TM_PBP2"/>
    <property type="match status" value="1"/>
</dbReference>
<gene>
    <name evidence="7" type="ORF">H2O73_21820</name>
</gene>
<feature type="non-terminal residue" evidence="7">
    <location>
        <position position="72"/>
    </location>
</feature>
<keyword evidence="5" id="KW-0813">Transport</keyword>
<evidence type="ECO:0000313" key="7">
    <source>
        <dbReference type="EMBL" id="MBA5764989.1"/>
    </source>
</evidence>
<comment type="subcellular location">
    <subcellularLocation>
        <location evidence="1 5">Cell membrane</location>
        <topology evidence="1 5">Multi-pass membrane protein</topology>
    </subcellularLocation>
</comment>
<feature type="non-terminal residue" evidence="7">
    <location>
        <position position="1"/>
    </location>
</feature>
<dbReference type="PANTHER" id="PTHR30614">
    <property type="entry name" value="MEMBRANE COMPONENT OF AMINO ACID ABC TRANSPORTER"/>
    <property type="match status" value="1"/>
</dbReference>
<keyword evidence="3" id="KW-1133">Transmembrane helix</keyword>
<protein>
    <submittedName>
        <fullName evidence="7">ABC transporter permease subunit</fullName>
    </submittedName>
</protein>
<dbReference type="GO" id="GO:0006865">
    <property type="term" value="P:amino acid transport"/>
    <property type="evidence" value="ECO:0007669"/>
    <property type="project" value="TreeGrafter"/>
</dbReference>
<dbReference type="PROSITE" id="PS50928">
    <property type="entry name" value="ABC_TM1"/>
    <property type="match status" value="1"/>
</dbReference>
<dbReference type="SUPFAM" id="SSF161098">
    <property type="entry name" value="MetI-like"/>
    <property type="match status" value="1"/>
</dbReference>
<dbReference type="Gene3D" id="1.10.3720.10">
    <property type="entry name" value="MetI-like"/>
    <property type="match status" value="1"/>
</dbReference>
<comment type="similarity">
    <text evidence="5">Belongs to the binding-protein-dependent transport system permease family.</text>
</comment>
<proteinExistence type="inferred from homology"/>
<dbReference type="InterPro" id="IPR035906">
    <property type="entry name" value="MetI-like_sf"/>
</dbReference>
<dbReference type="Pfam" id="PF00528">
    <property type="entry name" value="BPD_transp_1"/>
    <property type="match status" value="1"/>
</dbReference>
<dbReference type="PANTHER" id="PTHR30614:SF41">
    <property type="entry name" value="INNER MEMBRANE AMINO-ACID ABC TRANSPORTER PERMEASE PROTEIN YHDY"/>
    <property type="match status" value="1"/>
</dbReference>
<feature type="domain" description="ABC transmembrane type-1" evidence="6">
    <location>
        <begin position="1"/>
        <end position="72"/>
    </location>
</feature>
<dbReference type="InterPro" id="IPR043429">
    <property type="entry name" value="ArtM/GltK/GlnP/TcyL/YhdX-like"/>
</dbReference>
<keyword evidence="8" id="KW-1185">Reference proteome</keyword>
<organism evidence="7 8">
    <name type="scientific">Vibrio marinisediminis</name>
    <dbReference type="NCBI Taxonomy" id="2758441"/>
    <lineage>
        <taxon>Bacteria</taxon>
        <taxon>Pseudomonadati</taxon>
        <taxon>Pseudomonadota</taxon>
        <taxon>Gammaproteobacteria</taxon>
        <taxon>Vibrionales</taxon>
        <taxon>Vibrionaceae</taxon>
        <taxon>Vibrio</taxon>
    </lineage>
</organism>
<dbReference type="Proteomes" id="UP000571701">
    <property type="component" value="Unassembled WGS sequence"/>
</dbReference>
<dbReference type="AlphaFoldDB" id="A0A7W2FVJ1"/>
<evidence type="ECO:0000256" key="3">
    <source>
        <dbReference type="ARBA" id="ARBA00022989"/>
    </source>
</evidence>
<dbReference type="EMBL" id="JACFYF010000484">
    <property type="protein sequence ID" value="MBA5764989.1"/>
    <property type="molecule type" value="Genomic_DNA"/>
</dbReference>
<dbReference type="GO" id="GO:0055085">
    <property type="term" value="P:transmembrane transport"/>
    <property type="evidence" value="ECO:0007669"/>
    <property type="project" value="InterPro"/>
</dbReference>
<evidence type="ECO:0000256" key="5">
    <source>
        <dbReference type="RuleBase" id="RU363032"/>
    </source>
</evidence>
<keyword evidence="4" id="KW-0472">Membrane</keyword>
<name>A0A7W2FVJ1_9VIBR</name>
<keyword evidence="2" id="KW-0812">Transmembrane</keyword>
<evidence type="ECO:0000256" key="2">
    <source>
        <dbReference type="ARBA" id="ARBA00022692"/>
    </source>
</evidence>
<accession>A0A7W2FVJ1</accession>
<comment type="caution">
    <text evidence="7">The sequence shown here is derived from an EMBL/GenBank/DDBJ whole genome shotgun (WGS) entry which is preliminary data.</text>
</comment>
<reference evidence="7 8" key="1">
    <citation type="submission" date="2020-07" db="EMBL/GenBank/DDBJ databases">
        <title>Vibrio marinisediminis sp. nov., isolated from marine sediment.</title>
        <authorList>
            <person name="Ji X."/>
        </authorList>
    </citation>
    <scope>NUCLEOTIDE SEQUENCE [LARGE SCALE GENOMIC DNA]</scope>
    <source>
        <strain evidence="7 8">404</strain>
    </source>
</reference>
<evidence type="ECO:0000259" key="6">
    <source>
        <dbReference type="PROSITE" id="PS50928"/>
    </source>
</evidence>
<dbReference type="RefSeq" id="WP_182110883.1">
    <property type="nucleotide sequence ID" value="NZ_JACFYF010000484.1"/>
</dbReference>
<dbReference type="GO" id="GO:0005886">
    <property type="term" value="C:plasma membrane"/>
    <property type="evidence" value="ECO:0007669"/>
    <property type="project" value="UniProtKB-SubCell"/>
</dbReference>
<evidence type="ECO:0000256" key="1">
    <source>
        <dbReference type="ARBA" id="ARBA00004651"/>
    </source>
</evidence>
<evidence type="ECO:0000256" key="4">
    <source>
        <dbReference type="ARBA" id="ARBA00023136"/>
    </source>
</evidence>